<proteinExistence type="predicted"/>
<name>A0AAD0PWH2_PSEAV</name>
<protein>
    <submittedName>
        <fullName evidence="2">DUF262 domain-containing protein</fullName>
    </submittedName>
</protein>
<dbReference type="AlphaFoldDB" id="A0AAD0PWH2"/>
<keyword evidence="2" id="KW-0614">Plasmid</keyword>
<accession>A0AAD0PWH2</accession>
<evidence type="ECO:0000313" key="2">
    <source>
        <dbReference type="EMBL" id="AXH60018.1"/>
    </source>
</evidence>
<sequence length="266" mass="29404">MINAYWSPLFRPTVHQESAMRVQQHSLFLASLLGDVIEGHVLPAGMQRPYVWGKADVEAFFDSILQGFPVGGFLYWQPDQHADLSKLGKTRLGPISASATVDAWSPKQLLLDGQNRLATIAWAFAVGDAPDLEYSQAERDTWLDGQVLVVDGATKSIIFVPKSEADIGLRLPAWTITSASGTVHSQAMRLMREREKTVWAGFPEVQLDEFLGFWDACSRAFQGARVVATVIEDATPEQARHAFLRICRVGVAMSAEDFDNALQWAA</sequence>
<evidence type="ECO:0000259" key="1">
    <source>
        <dbReference type="Pfam" id="PF03235"/>
    </source>
</evidence>
<geneLocation type="plasmid" evidence="3">
    <name>pmppla107</name>
</geneLocation>
<dbReference type="Pfam" id="PF03235">
    <property type="entry name" value="GmrSD_N"/>
    <property type="match status" value="1"/>
</dbReference>
<dbReference type="InterPro" id="IPR004919">
    <property type="entry name" value="GmrSD_N"/>
</dbReference>
<gene>
    <name evidence="2" type="ORF">PLA107_032855</name>
</gene>
<feature type="domain" description="GmrSD restriction endonucleases N-terminal" evidence="1">
    <location>
        <begin position="33"/>
        <end position="135"/>
    </location>
</feature>
<dbReference type="PANTHER" id="PTHR37292">
    <property type="entry name" value="VNG6097C"/>
    <property type="match status" value="1"/>
</dbReference>
<dbReference type="Proteomes" id="UP000006426">
    <property type="component" value="Plasmid pmppla107"/>
</dbReference>
<evidence type="ECO:0000313" key="3">
    <source>
        <dbReference type="Proteomes" id="UP000006426"/>
    </source>
</evidence>
<organism evidence="2 3">
    <name type="scientific">Pseudomonas amygdali pv. lachrymans str. M301315</name>
    <dbReference type="NCBI Taxonomy" id="629260"/>
    <lineage>
        <taxon>Bacteria</taxon>
        <taxon>Pseudomonadati</taxon>
        <taxon>Pseudomonadota</taxon>
        <taxon>Gammaproteobacteria</taxon>
        <taxon>Pseudomonadales</taxon>
        <taxon>Pseudomonadaceae</taxon>
        <taxon>Pseudomonas</taxon>
        <taxon>Pseudomonas amygdali</taxon>
    </lineage>
</organism>
<reference evidence="2 3" key="1">
    <citation type="journal article" date="2011" name="PLoS Pathog.">
        <title>Dynamic evolution of pathogenicity revealed by sequencing and comparative genomics of 19 Pseudomonas syringae isolates.</title>
        <authorList>
            <person name="Baltrus D.A."/>
            <person name="Nishimura M.T."/>
            <person name="Romanchuk A."/>
            <person name="Chang J.H."/>
            <person name="Mukhtar M.S."/>
            <person name="Cherkis K."/>
            <person name="Roach J."/>
            <person name="Grant S.R."/>
            <person name="Jones C.D."/>
            <person name="Dangl J.L."/>
        </authorList>
    </citation>
    <scope>NUCLEOTIDE SEQUENCE [LARGE SCALE GENOMIC DNA]</scope>
    <source>
        <strain evidence="2 3">M301315</strain>
    </source>
</reference>
<dbReference type="EMBL" id="CP031226">
    <property type="protein sequence ID" value="AXH60018.1"/>
    <property type="molecule type" value="Genomic_DNA"/>
</dbReference>
<dbReference type="PANTHER" id="PTHR37292:SF2">
    <property type="entry name" value="DUF262 DOMAIN-CONTAINING PROTEIN"/>
    <property type="match status" value="1"/>
</dbReference>